<organism evidence="1 2">
    <name type="scientific">Elysia crispata</name>
    <name type="common">lettuce slug</name>
    <dbReference type="NCBI Taxonomy" id="231223"/>
    <lineage>
        <taxon>Eukaryota</taxon>
        <taxon>Metazoa</taxon>
        <taxon>Spiralia</taxon>
        <taxon>Lophotrochozoa</taxon>
        <taxon>Mollusca</taxon>
        <taxon>Gastropoda</taxon>
        <taxon>Heterobranchia</taxon>
        <taxon>Euthyneura</taxon>
        <taxon>Panpulmonata</taxon>
        <taxon>Sacoglossa</taxon>
        <taxon>Placobranchoidea</taxon>
        <taxon>Plakobranchidae</taxon>
        <taxon>Elysia</taxon>
    </lineage>
</organism>
<dbReference type="Proteomes" id="UP001283361">
    <property type="component" value="Unassembled WGS sequence"/>
</dbReference>
<dbReference type="AlphaFoldDB" id="A0AAE0Z587"/>
<comment type="caution">
    <text evidence="1">The sequence shown here is derived from an EMBL/GenBank/DDBJ whole genome shotgun (WGS) entry which is preliminary data.</text>
</comment>
<evidence type="ECO:0000313" key="1">
    <source>
        <dbReference type="EMBL" id="KAK3762950.1"/>
    </source>
</evidence>
<dbReference type="EMBL" id="JAWDGP010004625">
    <property type="protein sequence ID" value="KAK3762950.1"/>
    <property type="molecule type" value="Genomic_DNA"/>
</dbReference>
<accession>A0AAE0Z587</accession>
<name>A0AAE0Z587_9GAST</name>
<sequence length="76" mass="8593">MCENMEGVKYQNACGTDVFLSGMGTCGKIWKECSIKRNGRTDVMGNSRKQVPDDGRNPTKRKSYQVIVICVNFNHF</sequence>
<reference evidence="1" key="1">
    <citation type="journal article" date="2023" name="G3 (Bethesda)">
        <title>A reference genome for the long-term kleptoplast-retaining sea slug Elysia crispata morphotype clarki.</title>
        <authorList>
            <person name="Eastman K.E."/>
            <person name="Pendleton A.L."/>
            <person name="Shaikh M.A."/>
            <person name="Suttiyut T."/>
            <person name="Ogas R."/>
            <person name="Tomko P."/>
            <person name="Gavelis G."/>
            <person name="Widhalm J.R."/>
            <person name="Wisecaver J.H."/>
        </authorList>
    </citation>
    <scope>NUCLEOTIDE SEQUENCE</scope>
    <source>
        <strain evidence="1">ECLA1</strain>
    </source>
</reference>
<gene>
    <name evidence="1" type="ORF">RRG08_008166</name>
</gene>
<keyword evidence="2" id="KW-1185">Reference proteome</keyword>
<evidence type="ECO:0000313" key="2">
    <source>
        <dbReference type="Proteomes" id="UP001283361"/>
    </source>
</evidence>
<proteinExistence type="predicted"/>
<protein>
    <submittedName>
        <fullName evidence="1">Uncharacterized protein</fullName>
    </submittedName>
</protein>